<sequence length="345" mass="37965">MKRTMKLLVSLLVFSVILVGCGKKEDKPAAGGSNELVIYTARSEGLNNLVIKNFEKETGIKVKTVVAGTGELQKRVESEKSNPLGDVLWAADETMLHEYKDLFMEYVSPEDANMMDGFKNTSGYFTPAFSDPTVMIVNKDLKGSMKIDGFQDLLNPELKGKISFGDPTNSSSAFQVLVAMLYDMGDGDPMSDKAWDYVDKLIANLDGKIASSSGQVHKGVADGEFPVGLTWEDPAANYVKNGAPVEVVFPVEGAIFPGESVQIIKGAKNVENAKKFVDFLISEDIQNQVGEQLTVRPLRKNAKLADYMTPQSNIVLSKNYDEAWVAEHKDEISKKFTEHLEKSMD</sequence>
<evidence type="ECO:0000256" key="1">
    <source>
        <dbReference type="ARBA" id="ARBA00022729"/>
    </source>
</evidence>
<accession>A0A7G9S1A4</accession>
<dbReference type="PIRSF" id="PIRSF002825">
    <property type="entry name" value="CfbpA"/>
    <property type="match status" value="1"/>
</dbReference>
<keyword evidence="1" id="KW-0732">Signal</keyword>
<dbReference type="InterPro" id="IPR026045">
    <property type="entry name" value="Ferric-bd"/>
</dbReference>
<dbReference type="AlphaFoldDB" id="A0A7G9S1A4"/>
<dbReference type="PANTHER" id="PTHR30006:SF2">
    <property type="entry name" value="ABC TRANSPORTER SUBSTRATE-BINDING PROTEIN"/>
    <property type="match status" value="1"/>
</dbReference>
<dbReference type="GO" id="GO:0030976">
    <property type="term" value="F:thiamine pyrophosphate binding"/>
    <property type="evidence" value="ECO:0007669"/>
    <property type="project" value="TreeGrafter"/>
</dbReference>
<dbReference type="GO" id="GO:0015888">
    <property type="term" value="P:thiamine transport"/>
    <property type="evidence" value="ECO:0007669"/>
    <property type="project" value="TreeGrafter"/>
</dbReference>
<dbReference type="CDD" id="cd13546">
    <property type="entry name" value="PBP2_BitB"/>
    <property type="match status" value="1"/>
</dbReference>
<protein>
    <submittedName>
        <fullName evidence="2">Extracellular solute-binding protein</fullName>
    </submittedName>
</protein>
<proteinExistence type="predicted"/>
<organism evidence="2 3">
    <name type="scientific">Erysipelothrix inopinata</name>
    <dbReference type="NCBI Taxonomy" id="225084"/>
    <lineage>
        <taxon>Bacteria</taxon>
        <taxon>Bacillati</taxon>
        <taxon>Bacillota</taxon>
        <taxon>Erysipelotrichia</taxon>
        <taxon>Erysipelotrichales</taxon>
        <taxon>Erysipelotrichaceae</taxon>
        <taxon>Erysipelothrix</taxon>
    </lineage>
</organism>
<gene>
    <name evidence="2" type="ORF">H9L01_04550</name>
</gene>
<dbReference type="PANTHER" id="PTHR30006">
    <property type="entry name" value="THIAMINE-BINDING PERIPLASMIC PROTEIN-RELATED"/>
    <property type="match status" value="1"/>
</dbReference>
<name>A0A7G9S1A4_9FIRM</name>
<dbReference type="RefSeq" id="WP_187534828.1">
    <property type="nucleotide sequence ID" value="NZ_CBCSHU010000003.1"/>
</dbReference>
<reference evidence="2 3" key="1">
    <citation type="submission" date="2020-08" db="EMBL/GenBank/DDBJ databases">
        <title>Genome sequence of Erysipelothrix inopinata DSM 15511T.</title>
        <authorList>
            <person name="Hyun D.-W."/>
            <person name="Bae J.-W."/>
        </authorList>
    </citation>
    <scope>NUCLEOTIDE SEQUENCE [LARGE SCALE GENOMIC DNA]</scope>
    <source>
        <strain evidence="2 3">DSM 15511</strain>
    </source>
</reference>
<dbReference type="KEGG" id="eio:H9L01_04550"/>
<dbReference type="GO" id="GO:0030288">
    <property type="term" value="C:outer membrane-bounded periplasmic space"/>
    <property type="evidence" value="ECO:0007669"/>
    <property type="project" value="TreeGrafter"/>
</dbReference>
<evidence type="ECO:0000313" key="2">
    <source>
        <dbReference type="EMBL" id="QNN61629.1"/>
    </source>
</evidence>
<dbReference type="GO" id="GO:0030975">
    <property type="term" value="F:thiamine binding"/>
    <property type="evidence" value="ECO:0007669"/>
    <property type="project" value="TreeGrafter"/>
</dbReference>
<dbReference type="SUPFAM" id="SSF53850">
    <property type="entry name" value="Periplasmic binding protein-like II"/>
    <property type="match status" value="1"/>
</dbReference>
<keyword evidence="3" id="KW-1185">Reference proteome</keyword>
<dbReference type="Proteomes" id="UP000515928">
    <property type="component" value="Chromosome"/>
</dbReference>
<evidence type="ECO:0000313" key="3">
    <source>
        <dbReference type="Proteomes" id="UP000515928"/>
    </source>
</evidence>
<dbReference type="PROSITE" id="PS51257">
    <property type="entry name" value="PROKAR_LIPOPROTEIN"/>
    <property type="match status" value="1"/>
</dbReference>
<dbReference type="EMBL" id="CP060715">
    <property type="protein sequence ID" value="QNN61629.1"/>
    <property type="molecule type" value="Genomic_DNA"/>
</dbReference>
<dbReference type="Pfam" id="PF13416">
    <property type="entry name" value="SBP_bac_8"/>
    <property type="match status" value="1"/>
</dbReference>
<dbReference type="InterPro" id="IPR006059">
    <property type="entry name" value="SBP"/>
</dbReference>
<dbReference type="Gene3D" id="3.40.190.10">
    <property type="entry name" value="Periplasmic binding protein-like II"/>
    <property type="match status" value="2"/>
</dbReference>